<keyword evidence="8" id="KW-0472">Membrane</keyword>
<dbReference type="GO" id="GO:0008982">
    <property type="term" value="F:protein-N(PI)-phosphohistidine-sugar phosphotransferase activity"/>
    <property type="evidence" value="ECO:0007669"/>
    <property type="project" value="InterPro"/>
</dbReference>
<evidence type="ECO:0000256" key="3">
    <source>
        <dbReference type="ARBA" id="ARBA00022475"/>
    </source>
</evidence>
<sequence length="367" mass="38448">MAKKQKFMKHIMTGISYMIPIVVAGGILGALAKAFGGWDIGSAVAAGATPFSNLNPFTWAGFWWGVNKLSSYAMDFAVAVMTAGAAYSMAGRPGIVPGLIIGYCSAQSKAGFLGGLLMAFIIGNFVNWMKTWKLPKWCEGLMPVMFIPVISTLVCGMIFLCVFSIPLAWIMDVFQQWIISLNGGAKSVIGAVIGACMGFDMGGPVNKTASMAANALGADGINGPMCAKIIGGMTPPIGLFIATMIKKNKFTRTELETAKTALPMGLCFITEGVLPFAAADPARFIPSSMAGSAVAGAIAVGMGCESVAGHGGIFVVPMMKNPVWFLIALIIGSAVTGVIYALIKKPSDDETAGQEENIDIDLDIRIE</sequence>
<dbReference type="RefSeq" id="WP_045091173.1">
    <property type="nucleotide sequence ID" value="NZ_CABJDD010000001.1"/>
</dbReference>
<dbReference type="GO" id="GO:0090563">
    <property type="term" value="F:protein-phosphocysteine-sugar phosphotransferase activity"/>
    <property type="evidence" value="ECO:0007669"/>
    <property type="project" value="TreeGrafter"/>
</dbReference>
<keyword evidence="2" id="KW-0813">Transport</keyword>
<dbReference type="PANTHER" id="PTHR30505">
    <property type="entry name" value="FRUCTOSE-LIKE PERMEASE"/>
    <property type="match status" value="1"/>
</dbReference>
<dbReference type="PANTHER" id="PTHR30505:SF0">
    <property type="entry name" value="FRUCTOSE-LIKE PTS SYSTEM EIIBC COMPONENT-RELATED"/>
    <property type="match status" value="1"/>
</dbReference>
<evidence type="ECO:0000256" key="2">
    <source>
        <dbReference type="ARBA" id="ARBA00022448"/>
    </source>
</evidence>
<dbReference type="InterPro" id="IPR013014">
    <property type="entry name" value="PTS_EIIC_2"/>
</dbReference>
<keyword evidence="7" id="KW-1133">Transmembrane helix</keyword>
<dbReference type="PROSITE" id="PS51104">
    <property type="entry name" value="PTS_EIIC_TYPE_2"/>
    <property type="match status" value="1"/>
</dbReference>
<evidence type="ECO:0000256" key="5">
    <source>
        <dbReference type="ARBA" id="ARBA00022683"/>
    </source>
</evidence>
<evidence type="ECO:0000256" key="6">
    <source>
        <dbReference type="ARBA" id="ARBA00022692"/>
    </source>
</evidence>
<organism evidence="9 10">
    <name type="scientific">Enterocloster citroniae</name>
    <dbReference type="NCBI Taxonomy" id="358743"/>
    <lineage>
        <taxon>Bacteria</taxon>
        <taxon>Bacillati</taxon>
        <taxon>Bacillota</taxon>
        <taxon>Clostridia</taxon>
        <taxon>Lachnospirales</taxon>
        <taxon>Lachnospiraceae</taxon>
        <taxon>Enterocloster</taxon>
    </lineage>
</organism>
<protein>
    <submittedName>
        <fullName evidence="9">PTS fructose transporter subunit IIC</fullName>
    </submittedName>
</protein>
<accession>A0A3E2VRA4</accession>
<dbReference type="InterPro" id="IPR050864">
    <property type="entry name" value="Bacterial_PTS_Sugar_Transport"/>
</dbReference>
<dbReference type="NCBIfam" id="TIGR01427">
    <property type="entry name" value="PTS_IIC_fructo"/>
    <property type="match status" value="1"/>
</dbReference>
<evidence type="ECO:0000256" key="4">
    <source>
        <dbReference type="ARBA" id="ARBA00022597"/>
    </source>
</evidence>
<keyword evidence="6" id="KW-0812">Transmembrane</keyword>
<dbReference type="GO" id="GO:0005886">
    <property type="term" value="C:plasma membrane"/>
    <property type="evidence" value="ECO:0007669"/>
    <property type="project" value="UniProtKB-SubCell"/>
</dbReference>
<dbReference type="AlphaFoldDB" id="A0A3E2VRA4"/>
<keyword evidence="5" id="KW-0598">Phosphotransferase system</keyword>
<proteinExistence type="predicted"/>
<dbReference type="Proteomes" id="UP000708338">
    <property type="component" value="Unassembled WGS sequence"/>
</dbReference>
<comment type="subcellular location">
    <subcellularLocation>
        <location evidence="1">Cell inner membrane</location>
        <topology evidence="1">Multi-pass membrane protein</topology>
    </subcellularLocation>
</comment>
<comment type="caution">
    <text evidence="9">The sequence shown here is derived from an EMBL/GenBank/DDBJ whole genome shotgun (WGS) entry which is preliminary data.</text>
</comment>
<evidence type="ECO:0000256" key="8">
    <source>
        <dbReference type="ARBA" id="ARBA00023136"/>
    </source>
</evidence>
<evidence type="ECO:0000313" key="10">
    <source>
        <dbReference type="Proteomes" id="UP000708338"/>
    </source>
</evidence>
<evidence type="ECO:0000313" key="9">
    <source>
        <dbReference type="EMBL" id="MBT9809318.1"/>
    </source>
</evidence>
<dbReference type="GO" id="GO:0005351">
    <property type="term" value="F:carbohydrate:proton symporter activity"/>
    <property type="evidence" value="ECO:0007669"/>
    <property type="project" value="InterPro"/>
</dbReference>
<evidence type="ECO:0000256" key="7">
    <source>
        <dbReference type="ARBA" id="ARBA00022989"/>
    </source>
</evidence>
<keyword evidence="4" id="KW-0762">Sugar transport</keyword>
<dbReference type="GO" id="GO:0009401">
    <property type="term" value="P:phosphoenolpyruvate-dependent sugar phosphotransferase system"/>
    <property type="evidence" value="ECO:0007669"/>
    <property type="project" value="UniProtKB-KW"/>
</dbReference>
<keyword evidence="3" id="KW-1003">Cell membrane</keyword>
<name>A0A3E2VRA4_9FIRM</name>
<dbReference type="InterPro" id="IPR006327">
    <property type="entry name" value="PTS_IIC_fruc"/>
</dbReference>
<gene>
    <name evidence="9" type="ORF">GPL26_06605</name>
</gene>
<evidence type="ECO:0000256" key="1">
    <source>
        <dbReference type="ARBA" id="ARBA00004429"/>
    </source>
</evidence>
<dbReference type="EMBL" id="WQPS01000005">
    <property type="protein sequence ID" value="MBT9809318.1"/>
    <property type="molecule type" value="Genomic_DNA"/>
</dbReference>
<reference evidence="9" key="1">
    <citation type="journal article" date="2021" name="Gut Microbes">
        <title>A synthetic consortium of 100 gut commensals modulates the composition and function in a colon model of the microbiome of elderly subjects.</title>
        <authorList>
            <person name="Perez M."/>
            <person name="Ntemiri A."/>
            <person name="Tan H."/>
            <person name="Harris H.M.B."/>
            <person name="Roager H.M."/>
            <person name="Ribiere C."/>
            <person name="O'Toole P.W."/>
        </authorList>
    </citation>
    <scope>NUCLEOTIDE SEQUENCE</scope>
    <source>
        <strain evidence="9">MCC335</strain>
    </source>
</reference>